<name>U4TKY4_9LACO</name>
<dbReference type="STRING" id="1231336.L248_1697"/>
<evidence type="ECO:0000313" key="1">
    <source>
        <dbReference type="EMBL" id="ERL64050.1"/>
    </source>
</evidence>
<dbReference type="Proteomes" id="UP000030647">
    <property type="component" value="Unassembled WGS sequence"/>
</dbReference>
<dbReference type="eggNOG" id="ENOG5030ABY">
    <property type="taxonomic scope" value="Bacteria"/>
</dbReference>
<keyword evidence="2" id="KW-1185">Reference proteome</keyword>
<organism evidence="1 2">
    <name type="scientific">Schleiferilactobacillus shenzhenensis LY-73</name>
    <dbReference type="NCBI Taxonomy" id="1231336"/>
    <lineage>
        <taxon>Bacteria</taxon>
        <taxon>Bacillati</taxon>
        <taxon>Bacillota</taxon>
        <taxon>Bacilli</taxon>
        <taxon>Lactobacillales</taxon>
        <taxon>Lactobacillaceae</taxon>
        <taxon>Schleiferilactobacillus</taxon>
    </lineage>
</organism>
<protein>
    <submittedName>
        <fullName evidence="1">Uncharacterized protein</fullName>
    </submittedName>
</protein>
<dbReference type="HOGENOM" id="CLU_151202_0_0_9"/>
<dbReference type="EMBL" id="KI271606">
    <property type="protein sequence ID" value="ERL64050.1"/>
    <property type="molecule type" value="Genomic_DNA"/>
</dbReference>
<accession>U4TKY4</accession>
<dbReference type="AlphaFoldDB" id="U4TKY4"/>
<proteinExistence type="predicted"/>
<sequence>MLADQIVYQVLYNSSDLINLLDRVRGRPAKGRAIYTQTPDFSNQSDKDLVKLSPWVRIGLVPGDDALYADDNRIIEYPAVQVDCWVDRVRVNDISTIDQLLYQTLHDAGWERYYHNSYIDGDTPALRMLTGQYQSQGIGF</sequence>
<evidence type="ECO:0000313" key="2">
    <source>
        <dbReference type="Proteomes" id="UP000030647"/>
    </source>
</evidence>
<dbReference type="RefSeq" id="WP_022530703.1">
    <property type="nucleotide sequence ID" value="NZ_KI271606.1"/>
</dbReference>
<gene>
    <name evidence="1" type="ORF">L248_1697</name>
</gene>
<reference evidence="2" key="1">
    <citation type="journal article" date="2013" name="Genome Announc.">
        <title>Whole-Genome Sequencing of Lactobacillus shenzhenensis Strain LY-73T.</title>
        <authorList>
            <person name="Lin Z."/>
            <person name="Liu Z."/>
            <person name="Yang R."/>
            <person name="Zou Y."/>
            <person name="Wan D."/>
            <person name="Chen J."/>
            <person name="Guo M."/>
            <person name="Zhao J."/>
            <person name="Fang C."/>
            <person name="Yang R."/>
            <person name="Liu F."/>
        </authorList>
    </citation>
    <scope>NUCLEOTIDE SEQUENCE [LARGE SCALE GENOMIC DNA]</scope>
    <source>
        <strain evidence="2">LY-73</strain>
    </source>
</reference>